<comment type="caution">
    <text evidence="6">The sequence shown here is derived from an EMBL/GenBank/DDBJ whole genome shotgun (WGS) entry which is preliminary data.</text>
</comment>
<keyword evidence="1 3" id="KW-0479">Metal-binding</keyword>
<accession>A0A8J4WL47</accession>
<feature type="region of interest" description="Disordered" evidence="4">
    <location>
        <begin position="175"/>
        <end position="210"/>
    </location>
</feature>
<evidence type="ECO:0000259" key="5">
    <source>
        <dbReference type="PROSITE" id="PS50089"/>
    </source>
</evidence>
<dbReference type="EMBL" id="LUCH01000540">
    <property type="protein sequence ID" value="KAF5404889.1"/>
    <property type="molecule type" value="Genomic_DNA"/>
</dbReference>
<dbReference type="SUPFAM" id="SSF57850">
    <property type="entry name" value="RING/U-box"/>
    <property type="match status" value="1"/>
</dbReference>
<dbReference type="CDD" id="cd16473">
    <property type="entry name" value="RING-H2_RNF103"/>
    <property type="match status" value="1"/>
</dbReference>
<evidence type="ECO:0000256" key="2">
    <source>
        <dbReference type="ARBA" id="ARBA00022833"/>
    </source>
</evidence>
<dbReference type="AlphaFoldDB" id="A0A8J4WL47"/>
<dbReference type="InterPro" id="IPR001841">
    <property type="entry name" value="Znf_RING"/>
</dbReference>
<dbReference type="Pfam" id="PF13639">
    <property type="entry name" value="zf-RING_2"/>
    <property type="match status" value="1"/>
</dbReference>
<evidence type="ECO:0000256" key="3">
    <source>
        <dbReference type="PROSITE-ProRule" id="PRU00175"/>
    </source>
</evidence>
<feature type="compositionally biased region" description="Polar residues" evidence="4">
    <location>
        <begin position="431"/>
        <end position="464"/>
    </location>
</feature>
<dbReference type="SMART" id="SM00184">
    <property type="entry name" value="RING"/>
    <property type="match status" value="1"/>
</dbReference>
<sequence length="495" mass="54408">MFGEDIFDSIFKTTFFGPTFGVCTPHRSGSVRREMTVPRERCSQSVPRDIFTEFSRAADELFAAATRSFLQGSQMLPRQFYPTYLREISHIPSNTRRASGVTLNGDLVERTIGGANARQYRHTSMDPVHMERTRLQWYDSNTRRALVPPPAPNRPEPSGRLSAVELAKLPLSTYRIKPGLPNNSQGSSGESTVLSPSTSSSPVPVLNANSSNVDCSPGSAYLQPVSKLPTVVEIQPLLSSPSRGQPECEVCLTEYRNNDQLRHLPCGHAFHSKCVDVWFTQSSTCPKCRAGVRTGLKRLERSQQRARVPASRNTSACAPVRAIRQRVPVAVAAASRGTHRATNRSNQPSRPRVTSFSSPSHSLPGAERSRVSPSSEQPNLSGANEEPRMVSSNSLLHIDELNTGTTRLMDNTVGISEPGGALNYRIDENGNNRTQQSQRGRSETRLASGTSRTQRTNTVTSTPDKSAIARRKAAEAAIRRAELASQERAQRMNEQ</sequence>
<keyword evidence="7" id="KW-1185">Reference proteome</keyword>
<keyword evidence="2" id="KW-0862">Zinc</keyword>
<proteinExistence type="predicted"/>
<evidence type="ECO:0000313" key="6">
    <source>
        <dbReference type="EMBL" id="KAF5404889.1"/>
    </source>
</evidence>
<evidence type="ECO:0000256" key="1">
    <source>
        <dbReference type="ARBA" id="ARBA00022771"/>
    </source>
</evidence>
<dbReference type="PANTHER" id="PTHR47035">
    <property type="entry name" value="OS11G0150450 PROTEIN"/>
    <property type="match status" value="1"/>
</dbReference>
<dbReference type="PANTHER" id="PTHR47035:SF3">
    <property type="entry name" value="OS11G0150450 PROTEIN"/>
    <property type="match status" value="1"/>
</dbReference>
<organism evidence="6 7">
    <name type="scientific">Paragonimus heterotremus</name>
    <dbReference type="NCBI Taxonomy" id="100268"/>
    <lineage>
        <taxon>Eukaryota</taxon>
        <taxon>Metazoa</taxon>
        <taxon>Spiralia</taxon>
        <taxon>Lophotrochozoa</taxon>
        <taxon>Platyhelminthes</taxon>
        <taxon>Trematoda</taxon>
        <taxon>Digenea</taxon>
        <taxon>Plagiorchiida</taxon>
        <taxon>Troglotremata</taxon>
        <taxon>Troglotrematidae</taxon>
        <taxon>Paragonimus</taxon>
    </lineage>
</organism>
<name>A0A8J4WL47_9TREM</name>
<evidence type="ECO:0000313" key="7">
    <source>
        <dbReference type="Proteomes" id="UP000748531"/>
    </source>
</evidence>
<reference evidence="6" key="1">
    <citation type="submission" date="2019-05" db="EMBL/GenBank/DDBJ databases">
        <title>Annotation for the trematode Paragonimus heterotremus.</title>
        <authorList>
            <person name="Choi Y.-J."/>
        </authorList>
    </citation>
    <scope>NUCLEOTIDE SEQUENCE</scope>
    <source>
        <strain evidence="6">LC</strain>
    </source>
</reference>
<keyword evidence="1 3" id="KW-0863">Zinc-finger</keyword>
<feature type="region of interest" description="Disordered" evidence="4">
    <location>
        <begin position="140"/>
        <end position="160"/>
    </location>
</feature>
<evidence type="ECO:0000256" key="4">
    <source>
        <dbReference type="SAM" id="MobiDB-lite"/>
    </source>
</evidence>
<dbReference type="OrthoDB" id="8062037at2759"/>
<gene>
    <name evidence="6" type="ORF">PHET_01651</name>
</gene>
<dbReference type="InterPro" id="IPR013083">
    <property type="entry name" value="Znf_RING/FYVE/PHD"/>
</dbReference>
<protein>
    <submittedName>
        <fullName evidence="6">E3 ubiquitin-protein ligase RNF12-B</fullName>
    </submittedName>
</protein>
<dbReference type="InterPro" id="IPR053070">
    <property type="entry name" value="RING-type_E3_ubiquitin-ligase"/>
</dbReference>
<feature type="region of interest" description="Disordered" evidence="4">
    <location>
        <begin position="419"/>
        <end position="473"/>
    </location>
</feature>
<feature type="domain" description="RING-type" evidence="5">
    <location>
        <begin position="248"/>
        <end position="289"/>
    </location>
</feature>
<dbReference type="PROSITE" id="PS50089">
    <property type="entry name" value="ZF_RING_2"/>
    <property type="match status" value="1"/>
</dbReference>
<feature type="region of interest" description="Disordered" evidence="4">
    <location>
        <begin position="332"/>
        <end position="389"/>
    </location>
</feature>
<dbReference type="GO" id="GO:0008270">
    <property type="term" value="F:zinc ion binding"/>
    <property type="evidence" value="ECO:0007669"/>
    <property type="project" value="UniProtKB-KW"/>
</dbReference>
<dbReference type="Proteomes" id="UP000748531">
    <property type="component" value="Unassembled WGS sequence"/>
</dbReference>
<dbReference type="Gene3D" id="3.30.40.10">
    <property type="entry name" value="Zinc/RING finger domain, C3HC4 (zinc finger)"/>
    <property type="match status" value="1"/>
</dbReference>
<feature type="compositionally biased region" description="Low complexity" evidence="4">
    <location>
        <begin position="186"/>
        <end position="206"/>
    </location>
</feature>
<feature type="compositionally biased region" description="Polar residues" evidence="4">
    <location>
        <begin position="343"/>
        <end position="361"/>
    </location>
</feature>
<feature type="compositionally biased region" description="Polar residues" evidence="4">
    <location>
        <begin position="371"/>
        <end position="382"/>
    </location>
</feature>